<protein>
    <submittedName>
        <fullName evidence="1">Uncharacterized protein</fullName>
    </submittedName>
</protein>
<evidence type="ECO:0000313" key="1">
    <source>
        <dbReference type="EMBL" id="EHK45482.1"/>
    </source>
</evidence>
<organism evidence="1 2">
    <name type="scientific">Hypocrea atroviridis (strain ATCC 20476 / IMI 206040)</name>
    <name type="common">Trichoderma atroviride</name>
    <dbReference type="NCBI Taxonomy" id="452589"/>
    <lineage>
        <taxon>Eukaryota</taxon>
        <taxon>Fungi</taxon>
        <taxon>Dikarya</taxon>
        <taxon>Ascomycota</taxon>
        <taxon>Pezizomycotina</taxon>
        <taxon>Sordariomycetes</taxon>
        <taxon>Hypocreomycetidae</taxon>
        <taxon>Hypocreales</taxon>
        <taxon>Hypocreaceae</taxon>
        <taxon>Trichoderma</taxon>
    </lineage>
</organism>
<sequence>MATDNAVFAIGIPNVKRRLWFTIDRKYPSRLWTDPTSYRQYMNVSQLPSQIYGEPGCQVQGIVPDSLVKLGSTVQRTKSTLDGILSLHATYEKLSEATETMNGWEASTGREIEWTTKAEPSQTTSDVLARLTCGTYVFIMTHSIPG</sequence>
<dbReference type="Proteomes" id="UP000005426">
    <property type="component" value="Unassembled WGS sequence"/>
</dbReference>
<comment type="caution">
    <text evidence="1">The sequence shown here is derived from an EMBL/GenBank/DDBJ whole genome shotgun (WGS) entry which is preliminary data.</text>
</comment>
<dbReference type="AlphaFoldDB" id="G9NX50"/>
<name>G9NX50_HYPAI</name>
<evidence type="ECO:0000313" key="2">
    <source>
        <dbReference type="Proteomes" id="UP000005426"/>
    </source>
</evidence>
<keyword evidence="2" id="KW-1185">Reference proteome</keyword>
<reference evidence="1 2" key="1">
    <citation type="journal article" date="2011" name="Genome Biol.">
        <title>Comparative genome sequence analysis underscores mycoparasitism as the ancestral life style of Trichoderma.</title>
        <authorList>
            <person name="Kubicek C.P."/>
            <person name="Herrera-Estrella A."/>
            <person name="Seidl-Seiboth V."/>
            <person name="Martinez D.A."/>
            <person name="Druzhinina I.S."/>
            <person name="Thon M."/>
            <person name="Zeilinger S."/>
            <person name="Casas-Flores S."/>
            <person name="Horwitz B.A."/>
            <person name="Mukherjee P.K."/>
            <person name="Mukherjee M."/>
            <person name="Kredics L."/>
            <person name="Alcaraz L.D."/>
            <person name="Aerts A."/>
            <person name="Antal Z."/>
            <person name="Atanasova L."/>
            <person name="Cervantes-Badillo M.G."/>
            <person name="Challacombe J."/>
            <person name="Chertkov O."/>
            <person name="McCluskey K."/>
            <person name="Coulpier F."/>
            <person name="Deshpande N."/>
            <person name="von Doehren H."/>
            <person name="Ebbole D.J."/>
            <person name="Esquivel-Naranjo E.U."/>
            <person name="Fekete E."/>
            <person name="Flipphi M."/>
            <person name="Glaser F."/>
            <person name="Gomez-Rodriguez E.Y."/>
            <person name="Gruber S."/>
            <person name="Han C."/>
            <person name="Henrissat B."/>
            <person name="Hermosa R."/>
            <person name="Hernandez-Onate M."/>
            <person name="Karaffa L."/>
            <person name="Kosti I."/>
            <person name="Le Crom S."/>
            <person name="Lindquist E."/>
            <person name="Lucas S."/>
            <person name="Luebeck M."/>
            <person name="Luebeck P.S."/>
            <person name="Margeot A."/>
            <person name="Metz B."/>
            <person name="Misra M."/>
            <person name="Nevalainen H."/>
            <person name="Omann M."/>
            <person name="Packer N."/>
            <person name="Perrone G."/>
            <person name="Uresti-Rivera E.E."/>
            <person name="Salamov A."/>
            <person name="Schmoll M."/>
            <person name="Seiboth B."/>
            <person name="Shapiro H."/>
            <person name="Sukno S."/>
            <person name="Tamayo-Ramos J.A."/>
            <person name="Tisch D."/>
            <person name="Wiest A."/>
            <person name="Wilkinson H.H."/>
            <person name="Zhang M."/>
            <person name="Coutinho P.M."/>
            <person name="Kenerley C.M."/>
            <person name="Monte E."/>
            <person name="Baker S.E."/>
            <person name="Grigoriev I.V."/>
        </authorList>
    </citation>
    <scope>NUCLEOTIDE SEQUENCE [LARGE SCALE GENOMIC DNA]</scope>
    <source>
        <strain evidence="2">ATCC 20476 / IMI 206040</strain>
    </source>
</reference>
<accession>G9NX50</accession>
<gene>
    <name evidence="1" type="ORF">TRIATDRAFT_318976</name>
</gene>
<dbReference type="EMBL" id="ABDG02000024">
    <property type="protein sequence ID" value="EHK45482.1"/>
    <property type="molecule type" value="Genomic_DNA"/>
</dbReference>
<proteinExistence type="predicted"/>
<dbReference type="HOGENOM" id="CLU_1777720_0_0_1"/>